<evidence type="ECO:0000313" key="1">
    <source>
        <dbReference type="EMBL" id="GAD01513.1"/>
    </source>
</evidence>
<dbReference type="PIRSF" id="PIRSF020680">
    <property type="entry name" value="PhnH"/>
    <property type="match status" value="1"/>
</dbReference>
<comment type="caution">
    <text evidence="1">The sequence shown here is derived from an EMBL/GenBank/DDBJ whole genome shotgun (WGS) entry which is preliminary data.</text>
</comment>
<dbReference type="NCBIfam" id="TIGR03292">
    <property type="entry name" value="PhnH_redo"/>
    <property type="match status" value="1"/>
</dbReference>
<dbReference type="STRING" id="1331007.AALB_1593"/>
<dbReference type="EMBL" id="BARX01000008">
    <property type="protein sequence ID" value="GAD01513.1"/>
    <property type="molecule type" value="Genomic_DNA"/>
</dbReference>
<dbReference type="Gene3D" id="3.40.50.11310">
    <property type="entry name" value="Bacterial phosphonate metabolism protein PhnH"/>
    <property type="match status" value="1"/>
</dbReference>
<dbReference type="Proteomes" id="UP000014461">
    <property type="component" value="Unassembled WGS sequence"/>
</dbReference>
<gene>
    <name evidence="1" type="ORF">AALB_1593</name>
</gene>
<dbReference type="Pfam" id="PF05845">
    <property type="entry name" value="PhnH"/>
    <property type="match status" value="1"/>
</dbReference>
<dbReference type="AlphaFoldDB" id="R9PJS9"/>
<organism evidence="1 2">
    <name type="scientific">Agarivorans albus MKT 106</name>
    <dbReference type="NCBI Taxonomy" id="1331007"/>
    <lineage>
        <taxon>Bacteria</taxon>
        <taxon>Pseudomonadati</taxon>
        <taxon>Pseudomonadota</taxon>
        <taxon>Gammaproteobacteria</taxon>
        <taxon>Alteromonadales</taxon>
        <taxon>Alteromonadaceae</taxon>
        <taxon>Agarivorans</taxon>
    </lineage>
</organism>
<dbReference type="OrthoDB" id="9814509at2"/>
<dbReference type="InterPro" id="IPR008772">
    <property type="entry name" value="Phosphonate_metab_PhnH"/>
</dbReference>
<accession>R9PJS9</accession>
<evidence type="ECO:0000313" key="2">
    <source>
        <dbReference type="Proteomes" id="UP000014461"/>
    </source>
</evidence>
<dbReference type="InterPro" id="IPR038058">
    <property type="entry name" value="PhnH-like_sp"/>
</dbReference>
<dbReference type="SUPFAM" id="SSF159709">
    <property type="entry name" value="PhnH-like"/>
    <property type="match status" value="1"/>
</dbReference>
<reference evidence="1" key="1">
    <citation type="journal article" date="2013" name="Genome Announc.">
        <title>Draft Genome Sequence of Agarivorans albus Strain MKT 106T, an Agarolytic Marine Bacterium.</title>
        <authorList>
            <person name="Yasuike M."/>
            <person name="Nakamura Y."/>
            <person name="Kai W."/>
            <person name="Fujiwara A."/>
            <person name="Fukui Y."/>
            <person name="Satomi M."/>
            <person name="Sano M."/>
        </authorList>
    </citation>
    <scope>NUCLEOTIDE SEQUENCE [LARGE SCALE GENOMIC DNA]</scope>
</reference>
<keyword evidence="2" id="KW-1185">Reference proteome</keyword>
<sequence length="199" mass="21655">MQTIEAGFPNSVHNAQQCFRQILKALSEPGSQVTLEHHLGFAPLNAAASQVIMSLCDQQTALYLSPALAKNSEQPIEQALHNLAFHNGLSSAPINQADFVVVDAQEELDLSQLKAGTDSSPEQSATVLIQTNSLRTGPVFQLSGPGIKHKLDLQLGDLSTSIVDYLLKPSHRFPLGLDFMFCHQQSLVAISRTTKLELR</sequence>
<dbReference type="GO" id="GO:0019634">
    <property type="term" value="P:organic phosphonate metabolic process"/>
    <property type="evidence" value="ECO:0007669"/>
    <property type="project" value="InterPro"/>
</dbReference>
<proteinExistence type="predicted"/>
<dbReference type="RefSeq" id="WP_016401281.1">
    <property type="nucleotide sequence ID" value="NZ_BARX01000008.1"/>
</dbReference>
<name>R9PJS9_AGAAL</name>
<protein>
    <submittedName>
        <fullName evidence="1">PhnH protein</fullName>
    </submittedName>
</protein>